<name>A0A1I7TL80_9PELO</name>
<reference evidence="3" key="1">
    <citation type="submission" date="2016-11" db="UniProtKB">
        <authorList>
            <consortium name="WormBaseParasite"/>
        </authorList>
    </citation>
    <scope>IDENTIFICATION</scope>
</reference>
<keyword evidence="1" id="KW-0812">Transmembrane</keyword>
<keyword evidence="1" id="KW-0472">Membrane</keyword>
<dbReference type="PANTHER" id="PTHR35178">
    <property type="entry name" value="FOLATE RECEPTOR HOMOLOG-RELATED"/>
    <property type="match status" value="1"/>
</dbReference>
<evidence type="ECO:0000256" key="1">
    <source>
        <dbReference type="SAM" id="Phobius"/>
    </source>
</evidence>
<protein>
    <submittedName>
        <fullName evidence="3">Transmembrane protein</fullName>
    </submittedName>
</protein>
<dbReference type="WBParaSite" id="Csp11.Scaffold628.g7021.t1">
    <property type="protein sequence ID" value="Csp11.Scaffold628.g7021.t1"/>
    <property type="gene ID" value="Csp11.Scaffold628.g7021"/>
</dbReference>
<dbReference type="Proteomes" id="UP000095282">
    <property type="component" value="Unplaced"/>
</dbReference>
<sequence>MNNKLVILLIGVAVLLFGFFFTAAYFDLFVFPGFAFASSQPADQDLKTSRSCIKCVGGKFLEKKWLMQDHRVAQKMAWFEDWTGTDCLEGIVNYYPRCQTSCVTIWIQRKTEVSKAIYDSILMDCADDLISNSPDIPLFKNTTYGIEFRKNEKFYNERSGFKITYEFSTADSKDANLLSSKYKKMVASSGTTLQTPTDDTMLIVSLICVFIILSFLIALCFYVGLLLNRQAKKTNLQARNRMKDCFFNIIGYNQTSQKKSRETATQSADNYEMIDFPTRNTVNSRSVPIEEPIEENTYEISSTLKRKTLERKLMKAISEAAELETGELPNGEAPRVRF</sequence>
<organism evidence="2 3">
    <name type="scientific">Caenorhabditis tropicalis</name>
    <dbReference type="NCBI Taxonomy" id="1561998"/>
    <lineage>
        <taxon>Eukaryota</taxon>
        <taxon>Metazoa</taxon>
        <taxon>Ecdysozoa</taxon>
        <taxon>Nematoda</taxon>
        <taxon>Chromadorea</taxon>
        <taxon>Rhabditida</taxon>
        <taxon>Rhabditina</taxon>
        <taxon>Rhabditomorpha</taxon>
        <taxon>Rhabditoidea</taxon>
        <taxon>Rhabditidae</taxon>
        <taxon>Peloderinae</taxon>
        <taxon>Caenorhabditis</taxon>
    </lineage>
</organism>
<keyword evidence="2" id="KW-1185">Reference proteome</keyword>
<keyword evidence="1" id="KW-1133">Transmembrane helix</keyword>
<dbReference type="PANTHER" id="PTHR35178:SF1">
    <property type="entry name" value="CUB DOMAIN-CONTAINING PROTEIN-RELATED"/>
    <property type="match status" value="1"/>
</dbReference>
<proteinExistence type="predicted"/>
<dbReference type="AlphaFoldDB" id="A0A1I7TL80"/>
<evidence type="ECO:0000313" key="3">
    <source>
        <dbReference type="WBParaSite" id="Csp11.Scaffold628.g7021.t1"/>
    </source>
</evidence>
<evidence type="ECO:0000313" key="2">
    <source>
        <dbReference type="Proteomes" id="UP000095282"/>
    </source>
</evidence>
<feature type="transmembrane region" description="Helical" evidence="1">
    <location>
        <begin position="201"/>
        <end position="227"/>
    </location>
</feature>
<accession>A0A1I7TL80</accession>